<dbReference type="WBParaSite" id="jg24502">
    <property type="protein sequence ID" value="jg24502"/>
    <property type="gene ID" value="jg24502"/>
</dbReference>
<evidence type="ECO:0000313" key="1">
    <source>
        <dbReference type="Proteomes" id="UP000887574"/>
    </source>
</evidence>
<dbReference type="Proteomes" id="UP000887574">
    <property type="component" value="Unplaced"/>
</dbReference>
<organism evidence="1 2">
    <name type="scientific">Ditylenchus dipsaci</name>
    <dbReference type="NCBI Taxonomy" id="166011"/>
    <lineage>
        <taxon>Eukaryota</taxon>
        <taxon>Metazoa</taxon>
        <taxon>Ecdysozoa</taxon>
        <taxon>Nematoda</taxon>
        <taxon>Chromadorea</taxon>
        <taxon>Rhabditida</taxon>
        <taxon>Tylenchina</taxon>
        <taxon>Tylenchomorpha</taxon>
        <taxon>Sphaerularioidea</taxon>
        <taxon>Anguinidae</taxon>
        <taxon>Anguininae</taxon>
        <taxon>Ditylenchus</taxon>
    </lineage>
</organism>
<dbReference type="AlphaFoldDB" id="A0A915DWS8"/>
<sequence length="79" mass="9026">MIRGRVRSEDRTQMFYKPGISENNERTIRKELITPFITLLNNSTTTSSSKRPPPTTTILPLTTHPVSFLLFLQPPKKAN</sequence>
<evidence type="ECO:0000313" key="2">
    <source>
        <dbReference type="WBParaSite" id="jg24502"/>
    </source>
</evidence>
<keyword evidence="1" id="KW-1185">Reference proteome</keyword>
<accession>A0A915DWS8</accession>
<proteinExistence type="predicted"/>
<reference evidence="2" key="1">
    <citation type="submission" date="2022-11" db="UniProtKB">
        <authorList>
            <consortium name="WormBaseParasite"/>
        </authorList>
    </citation>
    <scope>IDENTIFICATION</scope>
</reference>
<name>A0A915DWS8_9BILA</name>
<protein>
    <submittedName>
        <fullName evidence="2">Ovule protein</fullName>
    </submittedName>
</protein>